<dbReference type="EMBL" id="PDXA01000056">
    <property type="protein sequence ID" value="RYN39950.1"/>
    <property type="molecule type" value="Genomic_DNA"/>
</dbReference>
<sequence length="627" mass="70661">MQEAGNGERIADRQCWECLKRRLVCDRTLPLCKKCPKAGKECPGYNEQKPLQWLEPGKVSLRPRKRNSPPKKFTFRPRTSGTSAAIVASVPVAAPCEPSEPGLAESISQEPCLTLAYPLFERSPITSEAIELYESHLASLLVQEDKAAWWHDLDVENRVKHITVMATEAAAASGVGERIMRIGNQDQIKEVVERGQYWEAASLLQSNRDPLAKIQRLLRVMQANKLPSYDFLSDETCEVVHAVNYFNTRIYPYIKETDALAPNPAIIRFPVWALHVLPPAVHYTTVCLSINHYMHSLPPGSSRMVIGEQRLKIYNYRGLAIRALNGSIARKETRSSDLTITSILMFMAMEVHDSRDGDWRSHADGMKQLIDIRGGFESLLRTAPHLTSALVVFVIIVTFSNTLGPVSHQLSITGPLEQHIKEVEKVYSLVFPYTLCPVTLFIDIIRINRLRQDVALSSFADQYQHSLNAQNILARIEGFIPGDWAQAGENQDDWQLIGSIYQSATALYCILSLQALVALPASTEMNSTRTDHAKHLLENMKAALHLKQLKKIAMFPLCVLGVEAGYHDQQRTRLWIERQLEGHARLLGTSSPLKARAVLRRYWRRKRPGWNECFDEPFTILVPAGAC</sequence>
<evidence type="ECO:0000313" key="5">
    <source>
        <dbReference type="Proteomes" id="UP000292402"/>
    </source>
</evidence>
<dbReference type="SUPFAM" id="SSF57701">
    <property type="entry name" value="Zn2/Cys6 DNA-binding domain"/>
    <property type="match status" value="1"/>
</dbReference>
<keyword evidence="2" id="KW-0539">Nucleus</keyword>
<dbReference type="PROSITE" id="PS50048">
    <property type="entry name" value="ZN2_CY6_FUNGAL_2"/>
    <property type="match status" value="1"/>
</dbReference>
<organism evidence="4 5">
    <name type="scientific">Alternaria tenuissima</name>
    <dbReference type="NCBI Taxonomy" id="119927"/>
    <lineage>
        <taxon>Eukaryota</taxon>
        <taxon>Fungi</taxon>
        <taxon>Dikarya</taxon>
        <taxon>Ascomycota</taxon>
        <taxon>Pezizomycotina</taxon>
        <taxon>Dothideomycetes</taxon>
        <taxon>Pleosporomycetidae</taxon>
        <taxon>Pleosporales</taxon>
        <taxon>Pleosporineae</taxon>
        <taxon>Pleosporaceae</taxon>
        <taxon>Alternaria</taxon>
        <taxon>Alternaria sect. Alternaria</taxon>
        <taxon>Alternaria alternata complex</taxon>
    </lineage>
</organism>
<dbReference type="Pfam" id="PF11951">
    <property type="entry name" value="Fungal_trans_2"/>
    <property type="match status" value="1"/>
</dbReference>
<evidence type="ECO:0000256" key="2">
    <source>
        <dbReference type="ARBA" id="ARBA00023242"/>
    </source>
</evidence>
<comment type="subcellular location">
    <subcellularLocation>
        <location evidence="1">Nucleus</location>
    </subcellularLocation>
</comment>
<dbReference type="PANTHER" id="PTHR37534:SF48">
    <property type="entry name" value="FINGER DOMAIN PROTEIN, PUTATIVE-RELATED"/>
    <property type="match status" value="1"/>
</dbReference>
<dbReference type="InterPro" id="IPR036864">
    <property type="entry name" value="Zn2-C6_fun-type_DNA-bd_sf"/>
</dbReference>
<comment type="caution">
    <text evidence="4">The sequence shown here is derived from an EMBL/GenBank/DDBJ whole genome shotgun (WGS) entry which is preliminary data.</text>
</comment>
<dbReference type="GO" id="GO:0000981">
    <property type="term" value="F:DNA-binding transcription factor activity, RNA polymerase II-specific"/>
    <property type="evidence" value="ECO:0007669"/>
    <property type="project" value="InterPro"/>
</dbReference>
<dbReference type="GO" id="GO:0005634">
    <property type="term" value="C:nucleus"/>
    <property type="evidence" value="ECO:0007669"/>
    <property type="project" value="UniProtKB-SubCell"/>
</dbReference>
<dbReference type="InterPro" id="IPR001138">
    <property type="entry name" value="Zn2Cys6_DnaBD"/>
</dbReference>
<dbReference type="InterPro" id="IPR021858">
    <property type="entry name" value="Fun_TF"/>
</dbReference>
<dbReference type="Proteomes" id="UP000292402">
    <property type="component" value="Unassembled WGS sequence"/>
</dbReference>
<evidence type="ECO:0000259" key="3">
    <source>
        <dbReference type="PROSITE" id="PS50048"/>
    </source>
</evidence>
<protein>
    <recommendedName>
        <fullName evidence="3">Zn(2)-C6 fungal-type domain-containing protein</fullName>
    </recommendedName>
</protein>
<evidence type="ECO:0000313" key="4">
    <source>
        <dbReference type="EMBL" id="RYN39950.1"/>
    </source>
</evidence>
<dbReference type="PANTHER" id="PTHR37534">
    <property type="entry name" value="TRANSCRIPTIONAL ACTIVATOR PROTEIN UGA3"/>
    <property type="match status" value="1"/>
</dbReference>
<evidence type="ECO:0000256" key="1">
    <source>
        <dbReference type="ARBA" id="ARBA00004123"/>
    </source>
</evidence>
<accession>A0A4Q4M4L4</accession>
<feature type="domain" description="Zn(2)-C6 fungal-type" evidence="3">
    <location>
        <begin position="14"/>
        <end position="42"/>
    </location>
</feature>
<gene>
    <name evidence="4" type="ORF">AA0114_g11205</name>
</gene>
<name>A0A4Q4M4L4_9PLEO</name>
<dbReference type="CDD" id="cd00067">
    <property type="entry name" value="GAL4"/>
    <property type="match status" value="1"/>
</dbReference>
<dbReference type="GO" id="GO:0045944">
    <property type="term" value="P:positive regulation of transcription by RNA polymerase II"/>
    <property type="evidence" value="ECO:0007669"/>
    <property type="project" value="TreeGrafter"/>
</dbReference>
<dbReference type="GO" id="GO:0000976">
    <property type="term" value="F:transcription cis-regulatory region binding"/>
    <property type="evidence" value="ECO:0007669"/>
    <property type="project" value="TreeGrafter"/>
</dbReference>
<dbReference type="GO" id="GO:0008270">
    <property type="term" value="F:zinc ion binding"/>
    <property type="evidence" value="ECO:0007669"/>
    <property type="project" value="InterPro"/>
</dbReference>
<reference evidence="5" key="1">
    <citation type="journal article" date="2019" name="bioRxiv">
        <title>Genomics, evolutionary history and diagnostics of the Alternaria alternata species group including apple and Asian pear pathotypes.</title>
        <authorList>
            <person name="Armitage A.D."/>
            <person name="Cockerton H.M."/>
            <person name="Sreenivasaprasad S."/>
            <person name="Woodhall J.W."/>
            <person name="Lane C.R."/>
            <person name="Harrison R.J."/>
            <person name="Clarkson J.P."/>
        </authorList>
    </citation>
    <scope>NUCLEOTIDE SEQUENCE [LARGE SCALE GENOMIC DNA]</scope>
    <source>
        <strain evidence="5">FERA 1082</strain>
    </source>
</reference>
<proteinExistence type="predicted"/>
<dbReference type="AlphaFoldDB" id="A0A4Q4M4L4"/>